<evidence type="ECO:0008006" key="4">
    <source>
        <dbReference type="Google" id="ProtNLM"/>
    </source>
</evidence>
<gene>
    <name evidence="2" type="ORF">EV420DRAFT_1561675</name>
</gene>
<feature type="signal peptide" evidence="1">
    <location>
        <begin position="1"/>
        <end position="21"/>
    </location>
</feature>
<keyword evidence="3" id="KW-1185">Reference proteome</keyword>
<evidence type="ECO:0000313" key="2">
    <source>
        <dbReference type="EMBL" id="KAK0451246.1"/>
    </source>
</evidence>
<dbReference type="GeneID" id="85357420"/>
<protein>
    <recommendedName>
        <fullName evidence="4">Secreted protein</fullName>
    </recommendedName>
</protein>
<reference evidence="2" key="1">
    <citation type="submission" date="2023-06" db="EMBL/GenBank/DDBJ databases">
        <authorList>
            <consortium name="Lawrence Berkeley National Laboratory"/>
            <person name="Ahrendt S."/>
            <person name="Sahu N."/>
            <person name="Indic B."/>
            <person name="Wong-Bajracharya J."/>
            <person name="Merenyi Z."/>
            <person name="Ke H.-M."/>
            <person name="Monk M."/>
            <person name="Kocsube S."/>
            <person name="Drula E."/>
            <person name="Lipzen A."/>
            <person name="Balint B."/>
            <person name="Henrissat B."/>
            <person name="Andreopoulos B."/>
            <person name="Martin F.M."/>
            <person name="Harder C.B."/>
            <person name="Rigling D."/>
            <person name="Ford K.L."/>
            <person name="Foster G.D."/>
            <person name="Pangilinan J."/>
            <person name="Papanicolaou A."/>
            <person name="Barry K."/>
            <person name="LaButti K."/>
            <person name="Viragh M."/>
            <person name="Koriabine M."/>
            <person name="Yan M."/>
            <person name="Riley R."/>
            <person name="Champramary S."/>
            <person name="Plett K.L."/>
            <person name="Tsai I.J."/>
            <person name="Slot J."/>
            <person name="Sipos G."/>
            <person name="Plett J."/>
            <person name="Nagy L.G."/>
            <person name="Grigoriev I.V."/>
        </authorList>
    </citation>
    <scope>NUCLEOTIDE SEQUENCE</scope>
    <source>
        <strain evidence="2">CCBAS 213</strain>
    </source>
</reference>
<dbReference type="Proteomes" id="UP001175211">
    <property type="component" value="Unassembled WGS sequence"/>
</dbReference>
<evidence type="ECO:0000313" key="3">
    <source>
        <dbReference type="Proteomes" id="UP001175211"/>
    </source>
</evidence>
<dbReference type="EMBL" id="JAUEPS010000034">
    <property type="protein sequence ID" value="KAK0451246.1"/>
    <property type="molecule type" value="Genomic_DNA"/>
</dbReference>
<feature type="chain" id="PRO_5041384151" description="Secreted protein" evidence="1">
    <location>
        <begin position="22"/>
        <end position="79"/>
    </location>
</feature>
<evidence type="ECO:0000256" key="1">
    <source>
        <dbReference type="SAM" id="SignalP"/>
    </source>
</evidence>
<keyword evidence="1" id="KW-0732">Signal</keyword>
<dbReference type="RefSeq" id="XP_060327583.1">
    <property type="nucleotide sequence ID" value="XM_060473872.1"/>
</dbReference>
<name>A0AA39MY44_ARMTA</name>
<organism evidence="2 3">
    <name type="scientific">Armillaria tabescens</name>
    <name type="common">Ringless honey mushroom</name>
    <name type="synonym">Agaricus tabescens</name>
    <dbReference type="NCBI Taxonomy" id="1929756"/>
    <lineage>
        <taxon>Eukaryota</taxon>
        <taxon>Fungi</taxon>
        <taxon>Dikarya</taxon>
        <taxon>Basidiomycota</taxon>
        <taxon>Agaricomycotina</taxon>
        <taxon>Agaricomycetes</taxon>
        <taxon>Agaricomycetidae</taxon>
        <taxon>Agaricales</taxon>
        <taxon>Marasmiineae</taxon>
        <taxon>Physalacriaceae</taxon>
        <taxon>Desarmillaria</taxon>
    </lineage>
</organism>
<proteinExistence type="predicted"/>
<comment type="caution">
    <text evidence="2">The sequence shown here is derived from an EMBL/GenBank/DDBJ whole genome shotgun (WGS) entry which is preliminary data.</text>
</comment>
<sequence length="79" mass="9090">MPFALLLFFLEAACSCHRAKGHREAIRRSLSRSNKSKESRSLVISFDASPFVDVHWDPPPARQEIFLRFLLHPLLPPFS</sequence>
<dbReference type="AlphaFoldDB" id="A0AA39MY44"/>
<accession>A0AA39MY44</accession>